<proteinExistence type="predicted"/>
<feature type="transmembrane region" description="Helical" evidence="1">
    <location>
        <begin position="185"/>
        <end position="204"/>
    </location>
</feature>
<dbReference type="OrthoDB" id="268811at2157"/>
<evidence type="ECO:0000313" key="2">
    <source>
        <dbReference type="EMBL" id="NLV09673.1"/>
    </source>
</evidence>
<dbReference type="GeneID" id="94362522"/>
<feature type="transmembrane region" description="Helical" evidence="1">
    <location>
        <begin position="112"/>
        <end position="134"/>
    </location>
</feature>
<evidence type="ECO:0000256" key="1">
    <source>
        <dbReference type="SAM" id="Phobius"/>
    </source>
</evidence>
<gene>
    <name evidence="2" type="ORF">GOC74_06985</name>
</gene>
<keyword evidence="1" id="KW-1133">Transmembrane helix</keyword>
<keyword evidence="1" id="KW-0472">Membrane</keyword>
<dbReference type="EMBL" id="WOYG01000001">
    <property type="protein sequence ID" value="NLV09673.1"/>
    <property type="molecule type" value="Genomic_DNA"/>
</dbReference>
<name>A0A847U200_9EURY</name>
<evidence type="ECO:0000313" key="3">
    <source>
        <dbReference type="Proteomes" id="UP000608662"/>
    </source>
</evidence>
<sequence>MSTPLQLLQVGRIIDTAPGVVDWIVAIVLPIVAYATVGPKVGDRIAAVAARVDLDEAVLETPLGAFFGEDEAIADTLAGLTTYLLTLIALVISLSLVNAGQIASWAQIGARYLASLLGSVLILLAGFVVAGYVSRALKDNDVLAGRSVTPLVALVARGVVYFVSVTLGLDAIGYNTVILNTMAQAVAVGLGLGIALAVGIGVGLGSQDYVADHIAEWTSD</sequence>
<protein>
    <submittedName>
        <fullName evidence="2">Uncharacterized protein</fullName>
    </submittedName>
</protein>
<accession>A0A847U200</accession>
<dbReference type="AlphaFoldDB" id="A0A847U200"/>
<keyword evidence="1" id="KW-0812">Transmembrane</keyword>
<feature type="transmembrane region" description="Helical" evidence="1">
    <location>
        <begin position="20"/>
        <end position="37"/>
    </location>
</feature>
<dbReference type="Proteomes" id="UP000608662">
    <property type="component" value="Unassembled WGS sequence"/>
</dbReference>
<feature type="transmembrane region" description="Helical" evidence="1">
    <location>
        <begin position="154"/>
        <end position="173"/>
    </location>
</feature>
<dbReference type="RefSeq" id="WP_170093481.1">
    <property type="nucleotide sequence ID" value="NZ_WOYG01000001.1"/>
</dbReference>
<organism evidence="2 3">
    <name type="scientific">Halomicrobium mukohataei</name>
    <dbReference type="NCBI Taxonomy" id="57705"/>
    <lineage>
        <taxon>Archaea</taxon>
        <taxon>Methanobacteriati</taxon>
        <taxon>Methanobacteriota</taxon>
        <taxon>Stenosarchaea group</taxon>
        <taxon>Halobacteria</taxon>
        <taxon>Halobacteriales</taxon>
        <taxon>Haloarculaceae</taxon>
        <taxon>Halomicrobium</taxon>
    </lineage>
</organism>
<dbReference type="Gene3D" id="1.10.287.1260">
    <property type="match status" value="1"/>
</dbReference>
<comment type="caution">
    <text evidence="2">The sequence shown here is derived from an EMBL/GenBank/DDBJ whole genome shotgun (WGS) entry which is preliminary data.</text>
</comment>
<reference evidence="2" key="1">
    <citation type="submission" date="2019-12" db="EMBL/GenBank/DDBJ databases">
        <title>Whole-genome sequence of Halomicrobium mukohataei pws1.</title>
        <authorList>
            <person name="Verma D.K."/>
            <person name="Gopal K."/>
            <person name="Prasad E.S."/>
        </authorList>
    </citation>
    <scope>NUCLEOTIDE SEQUENCE</scope>
    <source>
        <strain evidence="2">Pws1</strain>
    </source>
</reference>
<feature type="transmembrane region" description="Helical" evidence="1">
    <location>
        <begin position="80"/>
        <end position="100"/>
    </location>
</feature>